<comment type="similarity">
    <text evidence="4 14 15">Belongs to the prokaryotic pantothenate kinase family.</text>
</comment>
<dbReference type="Proteomes" id="UP001377804">
    <property type="component" value="Unassembled WGS sequence"/>
</dbReference>
<dbReference type="Pfam" id="PF00485">
    <property type="entry name" value="PRK"/>
    <property type="match status" value="1"/>
</dbReference>
<dbReference type="GO" id="GO:0004594">
    <property type="term" value="F:pantothenate kinase activity"/>
    <property type="evidence" value="ECO:0007669"/>
    <property type="project" value="UniProtKB-EC"/>
</dbReference>
<dbReference type="PANTHER" id="PTHR10285">
    <property type="entry name" value="URIDINE KINASE"/>
    <property type="match status" value="1"/>
</dbReference>
<evidence type="ECO:0000256" key="15">
    <source>
        <dbReference type="RuleBase" id="RU003530"/>
    </source>
</evidence>
<comment type="subcellular location">
    <subcellularLocation>
        <location evidence="2 14 15">Cytoplasm</location>
    </subcellularLocation>
</comment>
<comment type="pathway">
    <text evidence="3 14 15">Cofactor biosynthesis; coenzyme A biosynthesis; CoA from (R)-pantothenate: step 1/5.</text>
</comment>
<protein>
    <recommendedName>
        <fullName evidence="6 14">Pantothenate kinase</fullName>
        <ecNumber evidence="5 14">2.7.1.33</ecNumber>
    </recommendedName>
    <alternativeName>
        <fullName evidence="13 14">Pantothenic acid kinase</fullName>
    </alternativeName>
</protein>
<evidence type="ECO:0000256" key="4">
    <source>
        <dbReference type="ARBA" id="ARBA00006087"/>
    </source>
</evidence>
<evidence type="ECO:0000313" key="17">
    <source>
        <dbReference type="EMBL" id="MEJ6347692.1"/>
    </source>
</evidence>
<gene>
    <name evidence="14 17" type="primary">coaA</name>
    <name evidence="17" type="ORF">R4Y45_00250</name>
</gene>
<evidence type="ECO:0000256" key="2">
    <source>
        <dbReference type="ARBA" id="ARBA00004496"/>
    </source>
</evidence>
<evidence type="ECO:0000256" key="11">
    <source>
        <dbReference type="ARBA" id="ARBA00022840"/>
    </source>
</evidence>
<keyword evidence="8 14" id="KW-0808">Transferase</keyword>
<evidence type="ECO:0000256" key="6">
    <source>
        <dbReference type="ARBA" id="ARBA00015080"/>
    </source>
</evidence>
<dbReference type="InterPro" id="IPR027417">
    <property type="entry name" value="P-loop_NTPase"/>
</dbReference>
<evidence type="ECO:0000256" key="1">
    <source>
        <dbReference type="ARBA" id="ARBA00001206"/>
    </source>
</evidence>
<evidence type="ECO:0000313" key="18">
    <source>
        <dbReference type="Proteomes" id="UP001377804"/>
    </source>
</evidence>
<keyword evidence="18" id="KW-1185">Reference proteome</keyword>
<feature type="binding site" evidence="14">
    <location>
        <begin position="90"/>
        <end position="97"/>
    </location>
    <ligand>
        <name>ATP</name>
        <dbReference type="ChEBI" id="CHEBI:30616"/>
    </ligand>
</feature>
<dbReference type="EC" id="2.7.1.33" evidence="5 14"/>
<sequence length="307" mass="36300">MSIKNYHAFSRADWQDLIEYHFEEIISEEELQELKALNDSISLQDVREIYYPLIELLQIHWNNRRDLHQKQNQFLQTNQHKSPFIIGISGSVAVGKSTTARLLRTLIDRLFPKLSVQLMTTDGFLYSNEDLKRQNLTEQKGFPESYDMQKFYEFLLQVRQGQSNVKYPVYSHSIYDIVKDEYEVVNCPDILIIEGINILQLPPNSDIFLTAFFDFSIYLDADEELIESWFLKRFKTLFDYAKTDSTNFYAKFVEMGEEKAYQVAKDVWKNINLVNLRDYIAPTKSRANVILHKGEHHVIDRVLLRKY</sequence>
<keyword evidence="9 14" id="KW-0547">Nucleotide-binding</keyword>
<evidence type="ECO:0000256" key="9">
    <source>
        <dbReference type="ARBA" id="ARBA00022741"/>
    </source>
</evidence>
<dbReference type="InterPro" id="IPR004566">
    <property type="entry name" value="PanK"/>
</dbReference>
<dbReference type="RefSeq" id="WP_339968089.1">
    <property type="nucleotide sequence ID" value="NZ_JAWMWG010000001.1"/>
</dbReference>
<evidence type="ECO:0000256" key="10">
    <source>
        <dbReference type="ARBA" id="ARBA00022777"/>
    </source>
</evidence>
<dbReference type="EMBL" id="JAWMWG010000001">
    <property type="protein sequence ID" value="MEJ6347692.1"/>
    <property type="molecule type" value="Genomic_DNA"/>
</dbReference>
<keyword evidence="7 14" id="KW-0963">Cytoplasm</keyword>
<dbReference type="HAMAP" id="MF_00215">
    <property type="entry name" value="Pantothen_kinase_1"/>
    <property type="match status" value="1"/>
</dbReference>
<comment type="catalytic activity">
    <reaction evidence="1 14 15">
        <text>(R)-pantothenate + ATP = (R)-4'-phosphopantothenate + ADP + H(+)</text>
        <dbReference type="Rhea" id="RHEA:16373"/>
        <dbReference type="ChEBI" id="CHEBI:10986"/>
        <dbReference type="ChEBI" id="CHEBI:15378"/>
        <dbReference type="ChEBI" id="CHEBI:29032"/>
        <dbReference type="ChEBI" id="CHEBI:30616"/>
        <dbReference type="ChEBI" id="CHEBI:456216"/>
        <dbReference type="EC" id="2.7.1.33"/>
    </reaction>
</comment>
<evidence type="ECO:0000256" key="14">
    <source>
        <dbReference type="HAMAP-Rule" id="MF_00215"/>
    </source>
</evidence>
<evidence type="ECO:0000259" key="16">
    <source>
        <dbReference type="Pfam" id="PF00485"/>
    </source>
</evidence>
<evidence type="ECO:0000256" key="3">
    <source>
        <dbReference type="ARBA" id="ARBA00005225"/>
    </source>
</evidence>
<keyword evidence="11 14" id="KW-0067">ATP-binding</keyword>
<evidence type="ECO:0000256" key="7">
    <source>
        <dbReference type="ARBA" id="ARBA00022490"/>
    </source>
</evidence>
<dbReference type="Gene3D" id="3.40.50.300">
    <property type="entry name" value="P-loop containing nucleotide triphosphate hydrolases"/>
    <property type="match status" value="1"/>
</dbReference>
<dbReference type="InterPro" id="IPR006083">
    <property type="entry name" value="PRK/URK"/>
</dbReference>
<dbReference type="NCBIfam" id="TIGR00554">
    <property type="entry name" value="panK_bact"/>
    <property type="match status" value="1"/>
</dbReference>
<keyword evidence="12 14" id="KW-0173">Coenzyme A biosynthesis</keyword>
<organism evidence="17 18">
    <name type="scientific">Holzapfeliella saturejae</name>
    <dbReference type="NCBI Taxonomy" id="3082953"/>
    <lineage>
        <taxon>Bacteria</taxon>
        <taxon>Bacillati</taxon>
        <taxon>Bacillota</taxon>
        <taxon>Bacilli</taxon>
        <taxon>Lactobacillales</taxon>
        <taxon>Lactobacillaceae</taxon>
        <taxon>Holzapfeliella</taxon>
    </lineage>
</organism>
<comment type="caution">
    <text evidence="17">The sequence shown here is derived from an EMBL/GenBank/DDBJ whole genome shotgun (WGS) entry which is preliminary data.</text>
</comment>
<feature type="domain" description="Phosphoribulokinase/uridine kinase" evidence="16">
    <location>
        <begin position="85"/>
        <end position="233"/>
    </location>
</feature>
<evidence type="ECO:0000256" key="5">
    <source>
        <dbReference type="ARBA" id="ARBA00012102"/>
    </source>
</evidence>
<dbReference type="CDD" id="cd02025">
    <property type="entry name" value="PanK"/>
    <property type="match status" value="1"/>
</dbReference>
<evidence type="ECO:0000256" key="13">
    <source>
        <dbReference type="ARBA" id="ARBA00032866"/>
    </source>
</evidence>
<reference evidence="17 18" key="1">
    <citation type="submission" date="2023-10" db="EMBL/GenBank/DDBJ databases">
        <title>Holzapfeliella saturejae sp. nov. isolated from Satureja montana flowers.</title>
        <authorList>
            <person name="Alcantara C."/>
            <person name="Zuniga M."/>
            <person name="Landete J.M."/>
            <person name="Monedero V."/>
        </authorList>
    </citation>
    <scope>NUCLEOTIDE SEQUENCE [LARGE SCALE GENOMIC DNA]</scope>
    <source>
        <strain evidence="17 18">He02</strain>
    </source>
</reference>
<evidence type="ECO:0000256" key="12">
    <source>
        <dbReference type="ARBA" id="ARBA00022993"/>
    </source>
</evidence>
<dbReference type="PIRSF" id="PIRSF000545">
    <property type="entry name" value="Pantothenate_kin"/>
    <property type="match status" value="1"/>
</dbReference>
<name>A0ABU8SE77_9LACO</name>
<dbReference type="SUPFAM" id="SSF52540">
    <property type="entry name" value="P-loop containing nucleoside triphosphate hydrolases"/>
    <property type="match status" value="1"/>
</dbReference>
<proteinExistence type="inferred from homology"/>
<keyword evidence="10 14" id="KW-0418">Kinase</keyword>
<evidence type="ECO:0000256" key="8">
    <source>
        <dbReference type="ARBA" id="ARBA00022679"/>
    </source>
</evidence>
<accession>A0ABU8SE77</accession>